<keyword evidence="4 5" id="KW-0472">Membrane</keyword>
<feature type="transmembrane region" description="Helical" evidence="5">
    <location>
        <begin position="93"/>
        <end position="110"/>
    </location>
</feature>
<protein>
    <submittedName>
        <fullName evidence="7">MFS transporter</fullName>
    </submittedName>
</protein>
<evidence type="ECO:0000313" key="7">
    <source>
        <dbReference type="EMBL" id="MBC2666826.1"/>
    </source>
</evidence>
<sequence>MAQPTAADAGTSPFAGQSRLTGNQRLLLALVALSSMLEFWDAYLIGFIMSYLVKPWELTYGLLGIILLASGLGAIAGGAFWGAMADRMGRKPVFVASVALTGLASVMLAFTPERSWQYMALMRVIIGFGTGGFFVQISMIHEFLPPRRRAALTGLVSAITTIGLLLGAASGAFVVPLLGWRGTFALGGLPVLLALAALVLLPESPRWLLLGGREAEARAAVAWARGGRAEDVTGLVPPARLDRPGWFEIFGCARSAATAVLINLGLIAGYYGIVLWSPTLLAQIQRIGPAEASRIMIGFSLLGFFARLSAAFLADRIGRRLVGGWFALGGAGAILLAGLVGSGGLGSQDWFWLPLLAAFVLADGSFSVCAVYSTEIWPSRLRGSGSGLGGMAGSLGKIIGPMGLGVIAGSSSVVAPAATAGAVGPAFAFLAACLLLCALTYLLLGVENRGRSLEEIDAEYEAARAARAAAPSAAVQGP</sequence>
<feature type="transmembrane region" description="Helical" evidence="5">
    <location>
        <begin position="26"/>
        <end position="52"/>
    </location>
</feature>
<dbReference type="InterPro" id="IPR005828">
    <property type="entry name" value="MFS_sugar_transport-like"/>
</dbReference>
<dbReference type="EMBL" id="JACLAW010000012">
    <property type="protein sequence ID" value="MBC2666826.1"/>
    <property type="molecule type" value="Genomic_DNA"/>
</dbReference>
<dbReference type="InterPro" id="IPR020846">
    <property type="entry name" value="MFS_dom"/>
</dbReference>
<dbReference type="PROSITE" id="PS00216">
    <property type="entry name" value="SUGAR_TRANSPORT_1"/>
    <property type="match status" value="1"/>
</dbReference>
<dbReference type="PANTHER" id="PTHR23508">
    <property type="entry name" value="CARBOXYLIC ACID TRANSPORTER PROTEIN HOMOLOG"/>
    <property type="match status" value="1"/>
</dbReference>
<feature type="transmembrane region" description="Helical" evidence="5">
    <location>
        <begin position="152"/>
        <end position="178"/>
    </location>
</feature>
<dbReference type="Pfam" id="PF00083">
    <property type="entry name" value="Sugar_tr"/>
    <property type="match status" value="1"/>
</dbReference>
<feature type="transmembrane region" description="Helical" evidence="5">
    <location>
        <begin position="58"/>
        <end position="81"/>
    </location>
</feature>
<accession>A0A7X1FTR7</accession>
<feature type="transmembrane region" description="Helical" evidence="5">
    <location>
        <begin position="395"/>
        <end position="418"/>
    </location>
</feature>
<dbReference type="Gene3D" id="1.20.1250.20">
    <property type="entry name" value="MFS general substrate transporter like domains"/>
    <property type="match status" value="1"/>
</dbReference>
<dbReference type="GO" id="GO:0046943">
    <property type="term" value="F:carboxylic acid transmembrane transporter activity"/>
    <property type="evidence" value="ECO:0007669"/>
    <property type="project" value="TreeGrafter"/>
</dbReference>
<evidence type="ECO:0000313" key="8">
    <source>
        <dbReference type="Proteomes" id="UP000566813"/>
    </source>
</evidence>
<feature type="transmembrane region" description="Helical" evidence="5">
    <location>
        <begin position="116"/>
        <end position="140"/>
    </location>
</feature>
<organism evidence="7 8">
    <name type="scientific">Novosphingobium flavum</name>
    <dbReference type="NCBI Taxonomy" id="1778672"/>
    <lineage>
        <taxon>Bacteria</taxon>
        <taxon>Pseudomonadati</taxon>
        <taxon>Pseudomonadota</taxon>
        <taxon>Alphaproteobacteria</taxon>
        <taxon>Sphingomonadales</taxon>
        <taxon>Sphingomonadaceae</taxon>
        <taxon>Novosphingobium</taxon>
    </lineage>
</organism>
<comment type="subcellular location">
    <subcellularLocation>
        <location evidence="1">Membrane</location>
        <topology evidence="1">Multi-pass membrane protein</topology>
    </subcellularLocation>
</comment>
<comment type="caution">
    <text evidence="7">The sequence shown here is derived from an EMBL/GenBank/DDBJ whole genome shotgun (WGS) entry which is preliminary data.</text>
</comment>
<evidence type="ECO:0000259" key="6">
    <source>
        <dbReference type="PROSITE" id="PS50850"/>
    </source>
</evidence>
<evidence type="ECO:0000256" key="2">
    <source>
        <dbReference type="ARBA" id="ARBA00022692"/>
    </source>
</evidence>
<dbReference type="RefSeq" id="WP_185665123.1">
    <property type="nucleotide sequence ID" value="NZ_JACLAW010000012.1"/>
</dbReference>
<keyword evidence="3 5" id="KW-1133">Transmembrane helix</keyword>
<proteinExistence type="predicted"/>
<reference evidence="7 8" key="1">
    <citation type="submission" date="2020-08" db="EMBL/GenBank/DDBJ databases">
        <title>The genome sequence of type strain Novosphingobium flavum NBRC 111647.</title>
        <authorList>
            <person name="Liu Y."/>
        </authorList>
    </citation>
    <scope>NUCLEOTIDE SEQUENCE [LARGE SCALE GENOMIC DNA]</scope>
    <source>
        <strain evidence="7 8">NBRC 111647</strain>
    </source>
</reference>
<evidence type="ECO:0000256" key="4">
    <source>
        <dbReference type="ARBA" id="ARBA00023136"/>
    </source>
</evidence>
<dbReference type="AlphaFoldDB" id="A0A7X1FTR7"/>
<evidence type="ECO:0000256" key="3">
    <source>
        <dbReference type="ARBA" id="ARBA00022989"/>
    </source>
</evidence>
<dbReference type="GO" id="GO:0005886">
    <property type="term" value="C:plasma membrane"/>
    <property type="evidence" value="ECO:0007669"/>
    <property type="project" value="TreeGrafter"/>
</dbReference>
<feature type="domain" description="Major facilitator superfamily (MFS) profile" evidence="6">
    <location>
        <begin position="27"/>
        <end position="449"/>
    </location>
</feature>
<evidence type="ECO:0000256" key="1">
    <source>
        <dbReference type="ARBA" id="ARBA00004141"/>
    </source>
</evidence>
<keyword evidence="8" id="KW-1185">Reference proteome</keyword>
<dbReference type="PROSITE" id="PS50850">
    <property type="entry name" value="MFS"/>
    <property type="match status" value="1"/>
</dbReference>
<feature type="transmembrane region" description="Helical" evidence="5">
    <location>
        <begin position="256"/>
        <end position="275"/>
    </location>
</feature>
<dbReference type="InterPro" id="IPR005829">
    <property type="entry name" value="Sugar_transporter_CS"/>
</dbReference>
<gene>
    <name evidence="7" type="ORF">H7F51_15010</name>
</gene>
<keyword evidence="2 5" id="KW-0812">Transmembrane</keyword>
<feature type="transmembrane region" description="Helical" evidence="5">
    <location>
        <begin position="184"/>
        <end position="201"/>
    </location>
</feature>
<feature type="transmembrane region" description="Helical" evidence="5">
    <location>
        <begin position="325"/>
        <end position="345"/>
    </location>
</feature>
<dbReference type="InterPro" id="IPR036259">
    <property type="entry name" value="MFS_trans_sf"/>
</dbReference>
<dbReference type="Proteomes" id="UP000566813">
    <property type="component" value="Unassembled WGS sequence"/>
</dbReference>
<feature type="transmembrane region" description="Helical" evidence="5">
    <location>
        <begin position="424"/>
        <end position="444"/>
    </location>
</feature>
<name>A0A7X1FTR7_9SPHN</name>
<feature type="transmembrane region" description="Helical" evidence="5">
    <location>
        <begin position="351"/>
        <end position="374"/>
    </location>
</feature>
<evidence type="ECO:0000256" key="5">
    <source>
        <dbReference type="SAM" id="Phobius"/>
    </source>
</evidence>
<feature type="transmembrane region" description="Helical" evidence="5">
    <location>
        <begin position="295"/>
        <end position="313"/>
    </location>
</feature>
<dbReference type="SUPFAM" id="SSF103473">
    <property type="entry name" value="MFS general substrate transporter"/>
    <property type="match status" value="1"/>
</dbReference>
<dbReference type="PANTHER" id="PTHR23508:SF10">
    <property type="entry name" value="CARBOXYLIC ACID TRANSPORTER PROTEIN HOMOLOG"/>
    <property type="match status" value="1"/>
</dbReference>